<keyword evidence="1" id="KW-0472">Membrane</keyword>
<proteinExistence type="predicted"/>
<dbReference type="InterPro" id="IPR036737">
    <property type="entry name" value="OmpA-like_sf"/>
</dbReference>
<dbReference type="PANTHER" id="PTHR30329">
    <property type="entry name" value="STATOR ELEMENT OF FLAGELLAR MOTOR COMPLEX"/>
    <property type="match status" value="1"/>
</dbReference>
<evidence type="ECO:0000256" key="2">
    <source>
        <dbReference type="SAM" id="MobiDB-lite"/>
    </source>
</evidence>
<feature type="domain" description="OmpA-like" evidence="4">
    <location>
        <begin position="569"/>
        <end position="694"/>
    </location>
</feature>
<feature type="compositionally biased region" description="Basic and acidic residues" evidence="2">
    <location>
        <begin position="84"/>
        <end position="189"/>
    </location>
</feature>
<comment type="caution">
    <text evidence="5">The sequence shown here is derived from an EMBL/GenBank/DDBJ whole genome shotgun (WGS) entry which is preliminary data.</text>
</comment>
<keyword evidence="3" id="KW-0732">Signal</keyword>
<protein>
    <submittedName>
        <fullName evidence="5">OmpA family protein</fullName>
    </submittedName>
</protein>
<feature type="signal peptide" evidence="3">
    <location>
        <begin position="1"/>
        <end position="27"/>
    </location>
</feature>
<feature type="region of interest" description="Disordered" evidence="2">
    <location>
        <begin position="48"/>
        <end position="386"/>
    </location>
</feature>
<keyword evidence="6" id="KW-1185">Reference proteome</keyword>
<feature type="compositionally biased region" description="Basic and acidic residues" evidence="2">
    <location>
        <begin position="339"/>
        <end position="373"/>
    </location>
</feature>
<dbReference type="AlphaFoldDB" id="A0AAE3QJ18"/>
<dbReference type="Gene3D" id="3.30.1330.60">
    <property type="entry name" value="OmpA-like domain"/>
    <property type="match status" value="1"/>
</dbReference>
<feature type="compositionally biased region" description="Basic and acidic residues" evidence="2">
    <location>
        <begin position="262"/>
        <end position="278"/>
    </location>
</feature>
<dbReference type="Pfam" id="PF00691">
    <property type="entry name" value="OmpA"/>
    <property type="match status" value="1"/>
</dbReference>
<evidence type="ECO:0000313" key="6">
    <source>
        <dbReference type="Proteomes" id="UP001161580"/>
    </source>
</evidence>
<feature type="chain" id="PRO_5041988304" evidence="3">
    <location>
        <begin position="28"/>
        <end position="700"/>
    </location>
</feature>
<organism evidence="5 6">
    <name type="scientific">Ferirhizobium litorale</name>
    <dbReference type="NCBI Taxonomy" id="2927786"/>
    <lineage>
        <taxon>Bacteria</taxon>
        <taxon>Pseudomonadati</taxon>
        <taxon>Pseudomonadota</taxon>
        <taxon>Alphaproteobacteria</taxon>
        <taxon>Hyphomicrobiales</taxon>
        <taxon>Rhizobiaceae</taxon>
        <taxon>Ferirhizobium</taxon>
    </lineage>
</organism>
<dbReference type="GO" id="GO:0016020">
    <property type="term" value="C:membrane"/>
    <property type="evidence" value="ECO:0007669"/>
    <property type="project" value="UniProtKB-UniRule"/>
</dbReference>
<dbReference type="PANTHER" id="PTHR30329:SF21">
    <property type="entry name" value="LIPOPROTEIN YIAD-RELATED"/>
    <property type="match status" value="1"/>
</dbReference>
<feature type="compositionally biased region" description="Basic and acidic residues" evidence="2">
    <location>
        <begin position="60"/>
        <end position="77"/>
    </location>
</feature>
<dbReference type="EMBL" id="JALDYZ010000013">
    <property type="protein sequence ID" value="MDI7924321.1"/>
    <property type="molecule type" value="Genomic_DNA"/>
</dbReference>
<evidence type="ECO:0000259" key="4">
    <source>
        <dbReference type="PROSITE" id="PS51123"/>
    </source>
</evidence>
<dbReference type="InterPro" id="IPR006665">
    <property type="entry name" value="OmpA-like"/>
</dbReference>
<dbReference type="CDD" id="cd07185">
    <property type="entry name" value="OmpA_C-like"/>
    <property type="match status" value="1"/>
</dbReference>
<evidence type="ECO:0000313" key="5">
    <source>
        <dbReference type="EMBL" id="MDI7924321.1"/>
    </source>
</evidence>
<evidence type="ECO:0000256" key="1">
    <source>
        <dbReference type="PROSITE-ProRule" id="PRU00473"/>
    </source>
</evidence>
<accession>A0AAE3QJ18</accession>
<dbReference type="RefSeq" id="WP_311788184.1">
    <property type="nucleotide sequence ID" value="NZ_JALDYY010000014.1"/>
</dbReference>
<name>A0AAE3QJ18_9HYPH</name>
<sequence length="700" mass="80942">MARRSRLLATVAFPLVSLSLLVQPAGAANIRPIAGFVTSDVIRTSGEDGEIVAQAQDGEQLSREERRKLREQRKQQAEQEAQAEEPKRKPKREQQAEQQQKPEKRQKAEKEAQAEEPMKRKPKREQAEQQQKPEKRQKAEKEAQAEEPAKRKPKHEQQAEQQKQEKRQKAEKEAQAEEPVKRKPKREQQAEQQQIEQPKAEPQDQGGGQLSREERRKLREQQRQEAEQQQQSEDPQQVEEPRPETQQQAEQPAGEVGGEQEQLSREELRKKRQQERAQRQQQQLEQQAEEQKNARPQAGQKASSEKPEVRERKRRNAENPAGTDETIVLPVDNGTAVLDSDKDADRTGNAKTREERRKQRAEQRNVRAPRSDAEAQVDNAGRPRGPVRIENVTRERGQALRERPRYEVPDGVNVRRREDNRTIINIDNRTIVRHDDSYRFRRQGERVSYESLSYGRVREVVVRPNGDRIVTVRNRWGDIIRRSRVDAREREYVLFYSPELYENPDVRYIYRDPGIGLPPMRLTIPVNDYIIDTSSEPDRDYYEFLDQPPVEPVERVYTLDEVRYSARIRDKVRRIDLDTITFATGSAEISMNQASSLRKVADAINKTLDSDPAETFLIEGHTDAVGSDESNLFLSDERAESVANVLTDVYGIPPENLTTQGYGERFLKVDTDGPEQQNRRVTIRRVTPLVRPAEIAQQGE</sequence>
<dbReference type="InterPro" id="IPR050330">
    <property type="entry name" value="Bact_OuterMem_StrucFunc"/>
</dbReference>
<evidence type="ECO:0000256" key="3">
    <source>
        <dbReference type="SAM" id="SignalP"/>
    </source>
</evidence>
<dbReference type="Proteomes" id="UP001161580">
    <property type="component" value="Unassembled WGS sequence"/>
</dbReference>
<feature type="compositionally biased region" description="Basic and acidic residues" evidence="2">
    <location>
        <begin position="211"/>
        <end position="226"/>
    </location>
</feature>
<reference evidence="5" key="1">
    <citation type="submission" date="2022-03" db="EMBL/GenBank/DDBJ databases">
        <title>Fererhizobium litorale gen. nov., sp. nov., isolated from sandy sediments of the Sea of Japan seashore.</title>
        <authorList>
            <person name="Romanenko L."/>
            <person name="Kurilenko V."/>
            <person name="Otstavnykh N."/>
            <person name="Svetashev V."/>
            <person name="Tekutyeva L."/>
            <person name="Isaeva M."/>
            <person name="Mikhailov V."/>
        </authorList>
    </citation>
    <scope>NUCLEOTIDE SEQUENCE</scope>
    <source>
        <strain evidence="5">KMM 9576</strain>
    </source>
</reference>
<dbReference type="SUPFAM" id="SSF103088">
    <property type="entry name" value="OmpA-like"/>
    <property type="match status" value="1"/>
</dbReference>
<dbReference type="PROSITE" id="PS51123">
    <property type="entry name" value="OMPA_2"/>
    <property type="match status" value="1"/>
</dbReference>
<gene>
    <name evidence="5" type="ORF">MRS75_19845</name>
</gene>